<dbReference type="Pfam" id="PF00169">
    <property type="entry name" value="PH"/>
    <property type="match status" value="1"/>
</dbReference>
<reference evidence="9" key="2">
    <citation type="submission" date="2025-08" db="UniProtKB">
        <authorList>
            <consortium name="Ensembl"/>
        </authorList>
    </citation>
    <scope>IDENTIFICATION</scope>
</reference>
<dbReference type="PROSITE" id="PS50003">
    <property type="entry name" value="PH_DOMAIN"/>
    <property type="match status" value="1"/>
</dbReference>
<feature type="region of interest" description="Disordered" evidence="7">
    <location>
        <begin position="170"/>
        <end position="190"/>
    </location>
</feature>
<evidence type="ECO:0000313" key="10">
    <source>
        <dbReference type="Proteomes" id="UP000265040"/>
    </source>
</evidence>
<evidence type="ECO:0000313" key="9">
    <source>
        <dbReference type="Ensembl" id="ENSATEP00000071274.1"/>
    </source>
</evidence>
<dbReference type="InterPro" id="IPR008984">
    <property type="entry name" value="SMAD_FHA_dom_sf"/>
</dbReference>
<feature type="compositionally biased region" description="Polar residues" evidence="7">
    <location>
        <begin position="241"/>
        <end position="253"/>
    </location>
</feature>
<evidence type="ECO:0000256" key="6">
    <source>
        <dbReference type="SAM" id="Coils"/>
    </source>
</evidence>
<feature type="compositionally biased region" description="Polar residues" evidence="7">
    <location>
        <begin position="941"/>
        <end position="971"/>
    </location>
</feature>
<dbReference type="InterPro" id="IPR011993">
    <property type="entry name" value="PH-like_dom_sf"/>
</dbReference>
<evidence type="ECO:0000256" key="4">
    <source>
        <dbReference type="ARBA" id="ARBA00069090"/>
    </source>
</evidence>
<accession>A0A7N6C2S5</accession>
<feature type="region of interest" description="Disordered" evidence="7">
    <location>
        <begin position="214"/>
        <end position="396"/>
    </location>
</feature>
<dbReference type="GO" id="GO:0070507">
    <property type="term" value="P:regulation of microtubule cytoskeleton organization"/>
    <property type="evidence" value="ECO:0007669"/>
    <property type="project" value="TreeGrafter"/>
</dbReference>
<dbReference type="Gene3D" id="2.60.200.20">
    <property type="match status" value="1"/>
</dbReference>
<dbReference type="GeneTree" id="ENSGT00940000155231"/>
<dbReference type="GO" id="GO:0045180">
    <property type="term" value="C:basal cortex"/>
    <property type="evidence" value="ECO:0007669"/>
    <property type="project" value="TreeGrafter"/>
</dbReference>
<dbReference type="FunFam" id="2.30.29.30:FF:000006">
    <property type="entry name" value="Pleckstrin homology like domain family B member 1"/>
    <property type="match status" value="1"/>
</dbReference>
<evidence type="ECO:0000256" key="1">
    <source>
        <dbReference type="ARBA" id="ARBA00022481"/>
    </source>
</evidence>
<keyword evidence="1" id="KW-0488">Methylation</keyword>
<feature type="compositionally biased region" description="Low complexity" evidence="7">
    <location>
        <begin position="271"/>
        <end position="282"/>
    </location>
</feature>
<feature type="compositionally biased region" description="Polar residues" evidence="7">
    <location>
        <begin position="301"/>
        <end position="333"/>
    </location>
</feature>
<dbReference type="InterPro" id="IPR000253">
    <property type="entry name" value="FHA_dom"/>
</dbReference>
<organism evidence="9 10">
    <name type="scientific">Anabas testudineus</name>
    <name type="common">Climbing perch</name>
    <name type="synonym">Anthias testudineus</name>
    <dbReference type="NCBI Taxonomy" id="64144"/>
    <lineage>
        <taxon>Eukaryota</taxon>
        <taxon>Metazoa</taxon>
        <taxon>Chordata</taxon>
        <taxon>Craniata</taxon>
        <taxon>Vertebrata</taxon>
        <taxon>Euteleostomi</taxon>
        <taxon>Actinopterygii</taxon>
        <taxon>Neopterygii</taxon>
        <taxon>Teleostei</taxon>
        <taxon>Neoteleostei</taxon>
        <taxon>Acanthomorphata</taxon>
        <taxon>Anabantaria</taxon>
        <taxon>Anabantiformes</taxon>
        <taxon>Anabantoidei</taxon>
        <taxon>Anabantidae</taxon>
        <taxon>Anabas</taxon>
    </lineage>
</organism>
<reference evidence="9" key="1">
    <citation type="submission" date="2021-04" db="EMBL/GenBank/DDBJ databases">
        <authorList>
            <consortium name="Wellcome Sanger Institute Data Sharing"/>
        </authorList>
    </citation>
    <scope>NUCLEOTIDE SEQUENCE [LARGE SCALE GENOMIC DNA]</scope>
</reference>
<evidence type="ECO:0000259" key="8">
    <source>
        <dbReference type="PROSITE" id="PS50003"/>
    </source>
</evidence>
<evidence type="ECO:0000256" key="7">
    <source>
        <dbReference type="SAM" id="MobiDB-lite"/>
    </source>
</evidence>
<dbReference type="SUPFAM" id="SSF49879">
    <property type="entry name" value="SMAD/FHA domain"/>
    <property type="match status" value="1"/>
</dbReference>
<feature type="coiled-coil region" evidence="6">
    <location>
        <begin position="625"/>
        <end position="759"/>
    </location>
</feature>
<evidence type="ECO:0000256" key="2">
    <source>
        <dbReference type="ARBA" id="ARBA00022553"/>
    </source>
</evidence>
<feature type="region of interest" description="Disordered" evidence="7">
    <location>
        <begin position="567"/>
        <end position="611"/>
    </location>
</feature>
<feature type="compositionally biased region" description="Polar residues" evidence="7">
    <location>
        <begin position="454"/>
        <end position="477"/>
    </location>
</feature>
<dbReference type="AlphaFoldDB" id="A0A7N6C2S5"/>
<dbReference type="Proteomes" id="UP000265040">
    <property type="component" value="Chromosome 14"/>
</dbReference>
<dbReference type="InterPro" id="IPR052212">
    <property type="entry name" value="PH-like_domain"/>
</dbReference>
<evidence type="ECO:0000256" key="3">
    <source>
        <dbReference type="ARBA" id="ARBA00023054"/>
    </source>
</evidence>
<sequence length="1202" mass="135265">PLSLCTCVCLLQDLHVSDYSDTPANMDSMSKNKMEHGRQMHQVLQSTPLDLIETGKSLKVQAERPHLVSLGSGRLSTAITLLPLLEGRTTLGSEGTDIPLQGPGIAAQHCYIENQAGSITLYPCGNQCSVDGLPIAKPFRLTQGCMLCFGQSAFFRFNHPAEALRMKSMLPGASHGPTATKSLPQGKGPTLIFTQYTPEMSWSMTTDSLVLKASSSAAGRRPVPQPSPPQMVSERNKATTEESIYENTNSNKTPPVPARSTHTNPSPVPHSWTSLSVTSSCSGGQRAQESPKPLRIIRAENMSSNTLPSRGSGQGIESLTHKPSSVKISTPIPSNRRVIGPSLQKRSSSPMREQGHVDVSPRLRNPESTGSTSLRERPPLSPHMSQRGTPGLQSLASSPALQGFTAKSTPGSPQGHRKLTTKAETMRALYAQSPSPISGLEKQPGSLVRPGPGSTITSGLDSSPLASPQSQRKTSCITMAGPSSKEQSLKKPYTRERKNSISEISDNEDELLEYHRWQREERLREQEMEKLERQRLETILNLCAEYNHEDSAVELAEVMRSGLLGSTTGTSLDTGGGMPLQGVDRTQRVRETDEETQIEESSSTESTHQECGLHNCEELLAGHDEVYLEEERNRLMSRVEDLKNRVGELEQQLQETKQEVDMEQALLQAERRAEHEQVEAENEIISQLQLKLSQLDKATQKAKDKGRANVSAERKVLEKQRNEYNELKRQFDKCPLSLREQLQEQLSRKAEALESGTKQFEELEFCQLEEESSLDEKKETQSQQILQKRAEYHCSVAKRKERMAALDAQVKQLGLQAAQDSERITKDRTVTLQILHKEQDRLSALEKRYETLTGGRNFPNPNNMKEVSRNMRDVIRVISKLEENDSLRDLSNSFDMESSRHITLQSKGTVLDSQCIYCFCTLSACTDVSPTVHHSILHHQSPPSGNQAYDTLSLESSDSMETSVSTGNSACTPESVCGLEAQRIEEMEKMLKEAQQEKARLIENREREVQTRRQMLEEERRRREEAERRLQDETAHRQRLVEEEVKMREKHFSQARPMTRYLPNRKEEFDLRAHVESSGHSIDTCPFVILTEKMCKGHLVKMGGKIKSWKKRWFVFDRLKRNFCYYVDKHETKLKGLIYFQAIEEVYYDHLRSATKSPNPSLTFCVKTHDRLYYMVAPSPEAMRIWMDVIVTGAEGYTQFMS</sequence>
<feature type="region of interest" description="Disordered" evidence="7">
    <location>
        <begin position="434"/>
        <end position="504"/>
    </location>
</feature>
<proteinExistence type="predicted"/>
<feature type="domain" description="PH" evidence="8">
    <location>
        <begin position="1092"/>
        <end position="1195"/>
    </location>
</feature>
<feature type="region of interest" description="Disordered" evidence="7">
    <location>
        <begin position="936"/>
        <end position="971"/>
    </location>
</feature>
<dbReference type="FunFam" id="2.60.200.20:FF:000004">
    <property type="entry name" value="pleckstrin homology-like domain family B member 1 isoform X1"/>
    <property type="match status" value="1"/>
</dbReference>
<protein>
    <recommendedName>
        <fullName evidence="4">Pleckstrin homology-like domain family B member 1</fullName>
    </recommendedName>
    <alternativeName>
        <fullName evidence="5">Protein LL5-alpha</fullName>
    </alternativeName>
</protein>
<evidence type="ECO:0000256" key="5">
    <source>
        <dbReference type="ARBA" id="ARBA00077655"/>
    </source>
</evidence>
<dbReference type="SMART" id="SM00233">
    <property type="entry name" value="PH"/>
    <property type="match status" value="1"/>
</dbReference>
<dbReference type="PANTHER" id="PTHR12156">
    <property type="entry name" value="PLECKSTRIN HOMOLOGY-LIKE DOMAIN, FAMILY B, MEMBER 3"/>
    <property type="match status" value="1"/>
</dbReference>
<dbReference type="Gene3D" id="2.30.29.30">
    <property type="entry name" value="Pleckstrin-homology domain (PH domain)/Phosphotyrosine-binding domain (PTB)"/>
    <property type="match status" value="1"/>
</dbReference>
<name>A0A7N6C2S5_ANATE</name>
<feature type="compositionally biased region" description="Basic and acidic residues" evidence="7">
    <location>
        <begin position="487"/>
        <end position="500"/>
    </location>
</feature>
<keyword evidence="2" id="KW-0597">Phosphoprotein</keyword>
<dbReference type="PANTHER" id="PTHR12156:SF23">
    <property type="entry name" value="PLECKSTRIN HOMOLOGY-LIKE DOMAIN FAMILY B MEMBER 1"/>
    <property type="match status" value="1"/>
</dbReference>
<reference evidence="9" key="3">
    <citation type="submission" date="2025-09" db="UniProtKB">
        <authorList>
            <consortium name="Ensembl"/>
        </authorList>
    </citation>
    <scope>IDENTIFICATION</scope>
</reference>
<feature type="compositionally biased region" description="Polar residues" evidence="7">
    <location>
        <begin position="383"/>
        <end position="396"/>
    </location>
</feature>
<dbReference type="CDD" id="cd14673">
    <property type="entry name" value="PH_PHLDB1_2"/>
    <property type="match status" value="1"/>
</dbReference>
<dbReference type="InterPro" id="IPR001849">
    <property type="entry name" value="PH_domain"/>
</dbReference>
<feature type="compositionally biased region" description="Low complexity" evidence="7">
    <location>
        <begin position="599"/>
        <end position="610"/>
    </location>
</feature>
<dbReference type="Pfam" id="PF00498">
    <property type="entry name" value="FHA"/>
    <property type="match status" value="1"/>
</dbReference>
<dbReference type="InterPro" id="IPR037810">
    <property type="entry name" value="PHLDB1/2/3_PH"/>
</dbReference>
<dbReference type="Ensembl" id="ENSATET00000059505.2">
    <property type="protein sequence ID" value="ENSATEP00000071274.1"/>
    <property type="gene ID" value="ENSATEG00000015682.3"/>
</dbReference>
<keyword evidence="10" id="KW-1185">Reference proteome</keyword>
<dbReference type="SUPFAM" id="SSF50729">
    <property type="entry name" value="PH domain-like"/>
    <property type="match status" value="1"/>
</dbReference>
<feature type="compositionally biased region" description="Basic and acidic residues" evidence="7">
    <location>
        <begin position="353"/>
        <end position="365"/>
    </location>
</feature>
<feature type="coiled-coil region" evidence="6">
    <location>
        <begin position="977"/>
        <end position="1043"/>
    </location>
</feature>
<dbReference type="CDD" id="cd22713">
    <property type="entry name" value="FHA_PHLB1"/>
    <property type="match status" value="1"/>
</dbReference>
<keyword evidence="3 6" id="KW-0175">Coiled coil</keyword>